<reference evidence="2 3" key="1">
    <citation type="submission" date="2024-01" db="EMBL/GenBank/DDBJ databases">
        <title>Complete genome of Cladobotryum mycophilum ATHUM6906.</title>
        <authorList>
            <person name="Christinaki A.C."/>
            <person name="Myridakis A.I."/>
            <person name="Kouvelis V.N."/>
        </authorList>
    </citation>
    <scope>NUCLEOTIDE SEQUENCE [LARGE SCALE GENOMIC DNA]</scope>
    <source>
        <strain evidence="2 3">ATHUM6906</strain>
    </source>
</reference>
<organism evidence="2 3">
    <name type="scientific">Cladobotryum mycophilum</name>
    <dbReference type="NCBI Taxonomy" id="491253"/>
    <lineage>
        <taxon>Eukaryota</taxon>
        <taxon>Fungi</taxon>
        <taxon>Dikarya</taxon>
        <taxon>Ascomycota</taxon>
        <taxon>Pezizomycotina</taxon>
        <taxon>Sordariomycetes</taxon>
        <taxon>Hypocreomycetidae</taxon>
        <taxon>Hypocreales</taxon>
        <taxon>Hypocreaceae</taxon>
        <taxon>Cladobotryum</taxon>
    </lineage>
</organism>
<accession>A0ABR0SX99</accession>
<proteinExistence type="predicted"/>
<dbReference type="InterPro" id="IPR052058">
    <property type="entry name" value="Alcohol_O-acetyltransferase"/>
</dbReference>
<dbReference type="InterPro" id="IPR010828">
    <property type="entry name" value="Atf2/Sli1-like"/>
</dbReference>
<evidence type="ECO:0008006" key="4">
    <source>
        <dbReference type="Google" id="ProtNLM"/>
    </source>
</evidence>
<dbReference type="EMBL" id="JAVFKD010000002">
    <property type="protein sequence ID" value="KAK5996727.1"/>
    <property type="molecule type" value="Genomic_DNA"/>
</dbReference>
<sequence length="419" mass="46734">MLRVGIAGQDTFAAHFTHLAEVDLRHQIDLVAIPCDTVEEYEGKVAEEHGLRNDTVFVQDVETRPPWRVTILRPAGGVLQHLEQKQQEDVIFTFHHSLMDGTSGRRFHEMLLSAIIQLSKQPSTEPVHVIPFPEPPTLPEQQEDVVPFKFSLAFTGRVLWNEFGPSIFKSQKPPSGTAKTSTSPCLIGQTLPSQLHDPHGPNPGHGPRIAGNPSPPSRAGQGIHCHHPHQPPPLYVPHRHRPIDKGLPPRSNHHFRAPLYPCHRLPFQAPDADITALIWQTAKLVKDELNDRTATLPRDDMTGMLKHITDWTSFWNKKDGQPRTHSWEVSNIGVLKNAEEEKEEEGEEAHHPRITRVLFTNPAMVTGAAVGLGVGSAAGGRLTLGISWQDTIVSDELVENLVKDLYSYTTTFQETGRFT</sequence>
<evidence type="ECO:0000256" key="1">
    <source>
        <dbReference type="SAM" id="MobiDB-lite"/>
    </source>
</evidence>
<dbReference type="Gene3D" id="3.30.559.10">
    <property type="entry name" value="Chloramphenicol acetyltransferase-like domain"/>
    <property type="match status" value="1"/>
</dbReference>
<comment type="caution">
    <text evidence="2">The sequence shown here is derived from an EMBL/GenBank/DDBJ whole genome shotgun (WGS) entry which is preliminary data.</text>
</comment>
<evidence type="ECO:0000313" key="2">
    <source>
        <dbReference type="EMBL" id="KAK5996727.1"/>
    </source>
</evidence>
<keyword evidence="3" id="KW-1185">Reference proteome</keyword>
<feature type="compositionally biased region" description="Polar residues" evidence="1">
    <location>
        <begin position="169"/>
        <end position="184"/>
    </location>
</feature>
<dbReference type="SUPFAM" id="SSF52777">
    <property type="entry name" value="CoA-dependent acyltransferases"/>
    <property type="match status" value="1"/>
</dbReference>
<dbReference type="Pfam" id="PF07247">
    <property type="entry name" value="AATase"/>
    <property type="match status" value="1"/>
</dbReference>
<dbReference type="PANTHER" id="PTHR28037">
    <property type="entry name" value="ALCOHOL O-ACETYLTRANSFERASE 1-RELATED"/>
    <property type="match status" value="1"/>
</dbReference>
<name>A0ABR0SX99_9HYPO</name>
<dbReference type="Proteomes" id="UP001338125">
    <property type="component" value="Unassembled WGS sequence"/>
</dbReference>
<dbReference type="PANTHER" id="PTHR28037:SF1">
    <property type="entry name" value="ALCOHOL O-ACETYLTRANSFERASE 1-RELATED"/>
    <property type="match status" value="1"/>
</dbReference>
<gene>
    <name evidence="2" type="ORF">PT974_02067</name>
</gene>
<feature type="region of interest" description="Disordered" evidence="1">
    <location>
        <begin position="169"/>
        <end position="234"/>
    </location>
</feature>
<evidence type="ECO:0000313" key="3">
    <source>
        <dbReference type="Proteomes" id="UP001338125"/>
    </source>
</evidence>
<protein>
    <recommendedName>
        <fullName evidence="4">Alcohol acetyltransferase</fullName>
    </recommendedName>
</protein>
<dbReference type="InterPro" id="IPR023213">
    <property type="entry name" value="CAT-like_dom_sf"/>
</dbReference>